<dbReference type="RefSeq" id="WP_013739879.1">
    <property type="nucleotide sequence ID" value="NC_015436.1"/>
</dbReference>
<dbReference type="InterPro" id="IPR038636">
    <property type="entry name" value="Wzi_sf"/>
</dbReference>
<dbReference type="HOGENOM" id="CLU_032724_0_0_12"/>
<keyword evidence="2" id="KW-1185">Reference proteome</keyword>
<dbReference type="EMBL" id="CP002659">
    <property type="protein sequence ID" value="AEC02484.1"/>
    <property type="molecule type" value="Genomic_DNA"/>
</dbReference>
<name>F4GM09_PARC1</name>
<dbReference type="AlphaFoldDB" id="F4GM09"/>
<dbReference type="PROSITE" id="PS51257">
    <property type="entry name" value="PROKAR_LIPOPROTEIN"/>
    <property type="match status" value="1"/>
</dbReference>
<dbReference type="Proteomes" id="UP000007939">
    <property type="component" value="Chromosome"/>
</dbReference>
<reference evidence="2" key="1">
    <citation type="submission" date="2011-04" db="EMBL/GenBank/DDBJ databases">
        <title>The complete genome of Spirochaeta coccoides DSM 17374.</title>
        <authorList>
            <person name="Lucas S."/>
            <person name="Copeland A."/>
            <person name="Lapidus A."/>
            <person name="Bruce D."/>
            <person name="Goodwin L."/>
            <person name="Pitluck S."/>
            <person name="Peters L."/>
            <person name="Kyrpides N."/>
            <person name="Mavromatis K."/>
            <person name="Pagani I."/>
            <person name="Ivanova N."/>
            <person name="Ovchinnikova G."/>
            <person name="Lu M."/>
            <person name="Detter J.C."/>
            <person name="Tapia R."/>
            <person name="Han C."/>
            <person name="Land M."/>
            <person name="Hauser L."/>
            <person name="Markowitz V."/>
            <person name="Cheng J.-F."/>
            <person name="Hugenholtz P."/>
            <person name="Woyke T."/>
            <person name="Wu D."/>
            <person name="Spring S."/>
            <person name="Schroeder M."/>
            <person name="Brambilla E."/>
            <person name="Klenk H.-P."/>
            <person name="Eisen J.A."/>
        </authorList>
    </citation>
    <scope>NUCLEOTIDE SEQUENCE [LARGE SCALE GENOMIC DNA]</scope>
    <source>
        <strain evidence="2">ATCC BAA-1237 / DSM 17374 / SPN1</strain>
    </source>
</reference>
<dbReference type="KEGG" id="scc:Spico_1276"/>
<dbReference type="Gene3D" id="2.40.160.130">
    <property type="entry name" value="Capsule assembly protein Wzi"/>
    <property type="match status" value="1"/>
</dbReference>
<accession>F4GM09</accession>
<organism evidence="1 2">
    <name type="scientific">Parasphaerochaeta coccoides (strain ATCC BAA-1237 / DSM 17374 / SPN1)</name>
    <name type="common">Sphaerochaeta coccoides</name>
    <dbReference type="NCBI Taxonomy" id="760011"/>
    <lineage>
        <taxon>Bacteria</taxon>
        <taxon>Pseudomonadati</taxon>
        <taxon>Spirochaetota</taxon>
        <taxon>Spirochaetia</taxon>
        <taxon>Spirochaetales</taxon>
        <taxon>Sphaerochaetaceae</taxon>
        <taxon>Parasphaerochaeta</taxon>
    </lineage>
</organism>
<dbReference type="OrthoDB" id="366890at2"/>
<protein>
    <recommendedName>
        <fullName evidence="3">Alginate export domain-containing protein</fullName>
    </recommendedName>
</protein>
<evidence type="ECO:0000313" key="1">
    <source>
        <dbReference type="EMBL" id="AEC02484.1"/>
    </source>
</evidence>
<reference evidence="1 2" key="2">
    <citation type="journal article" date="2012" name="Stand. Genomic Sci.">
        <title>Complete genome sequence of the termite hindgut bacterium Spirochaeta coccoides type strain (SPN1(T)), reclassification in the genus Sphaerochaeta as Sphaerochaeta coccoides comb. nov. and emendations of the family Spirochaetaceae and the genus Sphaerochaeta.</title>
        <authorList>
            <person name="Abt B."/>
            <person name="Han C."/>
            <person name="Scheuner C."/>
            <person name="Lu M."/>
            <person name="Lapidus A."/>
            <person name="Nolan M."/>
            <person name="Lucas S."/>
            <person name="Hammon N."/>
            <person name="Deshpande S."/>
            <person name="Cheng J.F."/>
            <person name="Tapia R."/>
            <person name="Goodwin L.A."/>
            <person name="Pitluck S."/>
            <person name="Liolios K."/>
            <person name="Pagani I."/>
            <person name="Ivanova N."/>
            <person name="Mavromatis K."/>
            <person name="Mikhailova N."/>
            <person name="Huntemann M."/>
            <person name="Pati A."/>
            <person name="Chen A."/>
            <person name="Palaniappan K."/>
            <person name="Land M."/>
            <person name="Hauser L."/>
            <person name="Brambilla E.M."/>
            <person name="Rohde M."/>
            <person name="Spring S."/>
            <person name="Gronow S."/>
            <person name="Goker M."/>
            <person name="Woyke T."/>
            <person name="Bristow J."/>
            <person name="Eisen J.A."/>
            <person name="Markowitz V."/>
            <person name="Hugenholtz P."/>
            <person name="Kyrpides N.C."/>
            <person name="Klenk H.P."/>
            <person name="Detter J.C."/>
        </authorList>
    </citation>
    <scope>NUCLEOTIDE SEQUENCE [LARGE SCALE GENOMIC DNA]</scope>
    <source>
        <strain evidence="2">ATCC BAA-1237 / DSM 17374 / SPN1</strain>
    </source>
</reference>
<proteinExistence type="predicted"/>
<evidence type="ECO:0008006" key="3">
    <source>
        <dbReference type="Google" id="ProtNLM"/>
    </source>
</evidence>
<gene>
    <name evidence="1" type="ordered locus">Spico_1276</name>
</gene>
<sequence>MKGKRTWSLIGLLMLGCMLPAFTVPLGAVYDRDSRLYRSLENLALETHVLMPISTTPVTGHQLYSFFQNIPADNIPSSAKALYDEVSALFSDDSGYTRLSSSLISGGMSVTPEIYLHTNPATDLTEMDWTYRYKDRSPILSFRGEAIIADTFHGVFDFDFKKTRGYADGTGNDGTGVQEKFFTGLLTHNIAFTSQEQDWDSHAPFSAFMSYSRPHFSIIFGRDTVAWGRGNTGDMIIGGEADFHDFLQYTVYDKALAYTFNAMVFDDITGSISDPLSFYDEGMRVFTAKRIEASITPRIRVALSSIALYYASALDLRMFNPLMWEHNFINKSNDYTDPNGSGGIPGGSYNEVNNAMALDVEVAVAPGWGAYGQFFVDQIQLGGEASGVFDPNAFGFLAGTQFSRPYKEGRLTGFAELAYTTPGLYLKEDPGTKPTQPPSANPAAYYAWHRYKMLSNLPLVRANDSRDAAGVGFIGYHYGPDTFVTAASVAYDVQDAYALQVDMEFSIHGDYGLKAHGRKENHLSTVTSSTEMVWLHGTLEYRLAAGVSGTKTFSNWLEGFARLDGVAVWNQRNQTGNFFGDMQMSLGATVSISRW</sequence>
<evidence type="ECO:0000313" key="2">
    <source>
        <dbReference type="Proteomes" id="UP000007939"/>
    </source>
</evidence>